<evidence type="ECO:0000313" key="1">
    <source>
        <dbReference type="EMBL" id="KAK1413726.1"/>
    </source>
</evidence>
<protein>
    <submittedName>
        <fullName evidence="1">Uncharacterized protein</fullName>
    </submittedName>
</protein>
<comment type="caution">
    <text evidence="1">The sequence shown here is derived from an EMBL/GenBank/DDBJ whole genome shotgun (WGS) entry which is preliminary data.</text>
</comment>
<evidence type="ECO:0000313" key="2">
    <source>
        <dbReference type="Proteomes" id="UP001229421"/>
    </source>
</evidence>
<proteinExistence type="predicted"/>
<reference evidence="1" key="1">
    <citation type="journal article" date="2023" name="bioRxiv">
        <title>Improved chromosome-level genome assembly for marigold (Tagetes erecta).</title>
        <authorList>
            <person name="Jiang F."/>
            <person name="Yuan L."/>
            <person name="Wang S."/>
            <person name="Wang H."/>
            <person name="Xu D."/>
            <person name="Wang A."/>
            <person name="Fan W."/>
        </authorList>
    </citation>
    <scope>NUCLEOTIDE SEQUENCE</scope>
    <source>
        <strain evidence="1">WSJ</strain>
        <tissue evidence="1">Leaf</tissue>
    </source>
</reference>
<dbReference type="Proteomes" id="UP001229421">
    <property type="component" value="Unassembled WGS sequence"/>
</dbReference>
<keyword evidence="2" id="KW-1185">Reference proteome</keyword>
<dbReference type="EMBL" id="JAUHHV010000009">
    <property type="protein sequence ID" value="KAK1413726.1"/>
    <property type="molecule type" value="Genomic_DNA"/>
</dbReference>
<organism evidence="1 2">
    <name type="scientific">Tagetes erecta</name>
    <name type="common">African marigold</name>
    <dbReference type="NCBI Taxonomy" id="13708"/>
    <lineage>
        <taxon>Eukaryota</taxon>
        <taxon>Viridiplantae</taxon>
        <taxon>Streptophyta</taxon>
        <taxon>Embryophyta</taxon>
        <taxon>Tracheophyta</taxon>
        <taxon>Spermatophyta</taxon>
        <taxon>Magnoliopsida</taxon>
        <taxon>eudicotyledons</taxon>
        <taxon>Gunneridae</taxon>
        <taxon>Pentapetalae</taxon>
        <taxon>asterids</taxon>
        <taxon>campanulids</taxon>
        <taxon>Asterales</taxon>
        <taxon>Asteraceae</taxon>
        <taxon>Asteroideae</taxon>
        <taxon>Heliantheae alliance</taxon>
        <taxon>Tageteae</taxon>
        <taxon>Tagetes</taxon>
    </lineage>
</organism>
<name>A0AAD8K3K2_TARER</name>
<gene>
    <name evidence="1" type="ORF">QVD17_35504</name>
</gene>
<accession>A0AAD8K3K2</accession>
<dbReference type="AlphaFoldDB" id="A0AAD8K3K2"/>
<sequence length="103" mass="11647">MHLQMLHPRRQIRNIKRWILKSGVVLNLVQHASVHALAIAAGVKYLLECHKLAVSFLTFYRGGGDSSLNLIPWSDANTLATMPPMEFWGGVPQDWLMGWVILI</sequence>